<dbReference type="InterPro" id="IPR001764">
    <property type="entry name" value="Glyco_hydro_3_N"/>
</dbReference>
<evidence type="ECO:0000256" key="5">
    <source>
        <dbReference type="ARBA" id="ARBA00023295"/>
    </source>
</evidence>
<dbReference type="InterPro" id="IPR036881">
    <property type="entry name" value="Glyco_hydro_3_C_sf"/>
</dbReference>
<dbReference type="Gene3D" id="3.20.20.300">
    <property type="entry name" value="Glycoside hydrolase, family 3, N-terminal domain"/>
    <property type="match status" value="1"/>
</dbReference>
<organism evidence="9 10">
    <name type="scientific">Pelolinea submarina</name>
    <dbReference type="NCBI Taxonomy" id="913107"/>
    <lineage>
        <taxon>Bacteria</taxon>
        <taxon>Bacillati</taxon>
        <taxon>Chloroflexota</taxon>
        <taxon>Anaerolineae</taxon>
        <taxon>Anaerolineales</taxon>
        <taxon>Anaerolineaceae</taxon>
        <taxon>Pelolinea</taxon>
    </lineage>
</organism>
<sequence>MEKKRRSAILALILACLLPLVTFSSGFAQDNGTKSAAYRSAVNMMARLSPEERVGQLFLLTFDGREIDQESQIYDLITNYHIGGVILKRVNNNFSGPDDTVASTYDLISGLQNIEWQAHDNLIETEEGSAINDFIPLFIGLSQAGDSYPYDQILDGLSPVPSEMAIGATWNVDLAEKAGTIQGSELSALGINFFIGPSLDVLDITYNESGDDLGVRTFGGDPYWVGEMGKAYIKGLHSGSNDQMAVIAKNFPGRGSSDRLPEEEVATVRKSLEQLKLIELTPFFQVANSSADDPELITDGLLLSHIRYQGFQGNIRATTKPVSFDQTAVDLLMNLSEFSTWRSKGGLLVSEDLGSDAVRKFFSPSGQNFDGRQVARNAFLAGNDLLYMDQFLSTGDANRFETYKKTISFFIQKYREDQAFAAKVDASVLRILTMKYEVYPEFQIEKVIPNESRLEEIGNETTFSFDVASSAVTLISPEIDQLASTLPDVPVYGEKIVIFTDEISAGQCSDCQTQDIVSADSLQKAILKLYGPRGSGQVSESQFTSYSFADLQDYVDNPFNRVELETNLSRANWVIFVVQDNNSDRPGWDALQNLLSDKIDSIRNKNVIVFSLNAPYYFDATDISAFTAFYGLYSKLPSFIEVAARILFQELNPVGCSPVSIPGIAYDLITVTTPDADQIIELMVDDSMNPEPQAEGTETAEVPAVEPLYNLGDSLPVRTGVIVDHNGHAVPDGTVVKFILNQQGENVTIQQIEATTLDGVARTSIKLQSEGVHEIRVTSEPALNSQILVLNITPEQGTVISAITPTPIPTLDEANGMEAMESPQENVPAEETEKDTSPFLEWLLSSIFAWGGGLLFFFNSETYAHIKDRAYVSISITIGSQLTALWLILGLPGSTERVGAGGYASLLIVTLIGGAIFGFGMHLVVKHIIGFEKGR</sequence>
<keyword evidence="6" id="KW-1133">Transmembrane helix</keyword>
<evidence type="ECO:0000313" key="9">
    <source>
        <dbReference type="EMBL" id="REG11200.1"/>
    </source>
</evidence>
<evidence type="ECO:0000256" key="7">
    <source>
        <dbReference type="SAM" id="SignalP"/>
    </source>
</evidence>
<keyword evidence="10" id="KW-1185">Reference proteome</keyword>
<feature type="transmembrane region" description="Helical" evidence="6">
    <location>
        <begin position="839"/>
        <end position="858"/>
    </location>
</feature>
<keyword evidence="7" id="KW-0732">Signal</keyword>
<dbReference type="InterPro" id="IPR036962">
    <property type="entry name" value="Glyco_hydro_3_N_sf"/>
</dbReference>
<feature type="chain" id="PRO_5030063618" description="beta-N-acetylhexosaminidase" evidence="7">
    <location>
        <begin position="29"/>
        <end position="935"/>
    </location>
</feature>
<evidence type="ECO:0000313" key="10">
    <source>
        <dbReference type="Proteomes" id="UP000256388"/>
    </source>
</evidence>
<dbReference type="OrthoDB" id="9805821at2"/>
<reference evidence="9 10" key="1">
    <citation type="submission" date="2018-08" db="EMBL/GenBank/DDBJ databases">
        <title>Genomic Encyclopedia of Type Strains, Phase IV (KMG-IV): sequencing the most valuable type-strain genomes for metagenomic binning, comparative biology and taxonomic classification.</title>
        <authorList>
            <person name="Goeker M."/>
        </authorList>
    </citation>
    <scope>NUCLEOTIDE SEQUENCE [LARGE SCALE GENOMIC DNA]</scope>
    <source>
        <strain evidence="9 10">DSM 23923</strain>
    </source>
</reference>
<keyword evidence="4" id="KW-0378">Hydrolase</keyword>
<dbReference type="InterPro" id="IPR050226">
    <property type="entry name" value="NagZ_Beta-hexosaminidase"/>
</dbReference>
<dbReference type="EC" id="3.2.1.52" evidence="3"/>
<gene>
    <name evidence="9" type="ORF">DFR64_1077</name>
</gene>
<evidence type="ECO:0000256" key="2">
    <source>
        <dbReference type="ARBA" id="ARBA00005336"/>
    </source>
</evidence>
<dbReference type="Gene3D" id="3.40.50.1700">
    <property type="entry name" value="Glycoside hydrolase family 3 C-terminal domain"/>
    <property type="match status" value="1"/>
</dbReference>
<protein>
    <recommendedName>
        <fullName evidence="3">beta-N-acetylhexosaminidase</fullName>
        <ecNumber evidence="3">3.2.1.52</ecNumber>
    </recommendedName>
</protein>
<dbReference type="SUPFAM" id="SSF51445">
    <property type="entry name" value="(Trans)glycosidases"/>
    <property type="match status" value="1"/>
</dbReference>
<feature type="domain" description="Glycoside hydrolase family 3 N-terminal" evidence="8">
    <location>
        <begin position="51"/>
        <end position="393"/>
    </location>
</feature>
<comment type="caution">
    <text evidence="9">The sequence shown here is derived from an EMBL/GenBank/DDBJ whole genome shotgun (WGS) entry which is preliminary data.</text>
</comment>
<dbReference type="Proteomes" id="UP000256388">
    <property type="component" value="Unassembled WGS sequence"/>
</dbReference>
<comment type="catalytic activity">
    <reaction evidence="1">
        <text>Hydrolysis of terminal non-reducing N-acetyl-D-hexosamine residues in N-acetyl-beta-D-hexosaminides.</text>
        <dbReference type="EC" id="3.2.1.52"/>
    </reaction>
</comment>
<keyword evidence="5" id="KW-0326">Glycosidase</keyword>
<evidence type="ECO:0000256" key="1">
    <source>
        <dbReference type="ARBA" id="ARBA00001231"/>
    </source>
</evidence>
<evidence type="ECO:0000256" key="4">
    <source>
        <dbReference type="ARBA" id="ARBA00022801"/>
    </source>
</evidence>
<keyword evidence="6" id="KW-0812">Transmembrane</keyword>
<feature type="signal peptide" evidence="7">
    <location>
        <begin position="1"/>
        <end position="28"/>
    </location>
</feature>
<dbReference type="Pfam" id="PF00933">
    <property type="entry name" value="Glyco_hydro_3"/>
    <property type="match status" value="1"/>
</dbReference>
<dbReference type="PANTHER" id="PTHR30480:SF13">
    <property type="entry name" value="BETA-HEXOSAMINIDASE"/>
    <property type="match status" value="1"/>
</dbReference>
<dbReference type="GO" id="GO:0005975">
    <property type="term" value="P:carbohydrate metabolic process"/>
    <property type="evidence" value="ECO:0007669"/>
    <property type="project" value="InterPro"/>
</dbReference>
<dbReference type="EMBL" id="QUMS01000001">
    <property type="protein sequence ID" value="REG11200.1"/>
    <property type="molecule type" value="Genomic_DNA"/>
</dbReference>
<feature type="transmembrane region" description="Helical" evidence="6">
    <location>
        <begin position="870"/>
        <end position="891"/>
    </location>
</feature>
<proteinExistence type="inferred from homology"/>
<dbReference type="GO" id="GO:0004563">
    <property type="term" value="F:beta-N-acetylhexosaminidase activity"/>
    <property type="evidence" value="ECO:0007669"/>
    <property type="project" value="UniProtKB-EC"/>
</dbReference>
<name>A0A347ZSF4_9CHLR</name>
<evidence type="ECO:0000256" key="6">
    <source>
        <dbReference type="SAM" id="Phobius"/>
    </source>
</evidence>
<dbReference type="InterPro" id="IPR017853">
    <property type="entry name" value="GH"/>
</dbReference>
<dbReference type="AlphaFoldDB" id="A0A347ZSF4"/>
<comment type="similarity">
    <text evidence="2">Belongs to the glycosyl hydrolase 3 family.</text>
</comment>
<keyword evidence="6" id="KW-0472">Membrane</keyword>
<feature type="transmembrane region" description="Helical" evidence="6">
    <location>
        <begin position="903"/>
        <end position="925"/>
    </location>
</feature>
<dbReference type="RefSeq" id="WP_116224336.1">
    <property type="nucleotide sequence ID" value="NZ_AP018437.1"/>
</dbReference>
<dbReference type="PANTHER" id="PTHR30480">
    <property type="entry name" value="BETA-HEXOSAMINIDASE-RELATED"/>
    <property type="match status" value="1"/>
</dbReference>
<accession>A0A347ZSF4</accession>
<evidence type="ECO:0000256" key="3">
    <source>
        <dbReference type="ARBA" id="ARBA00012663"/>
    </source>
</evidence>
<evidence type="ECO:0000259" key="8">
    <source>
        <dbReference type="Pfam" id="PF00933"/>
    </source>
</evidence>
<dbReference type="GO" id="GO:0009254">
    <property type="term" value="P:peptidoglycan turnover"/>
    <property type="evidence" value="ECO:0007669"/>
    <property type="project" value="TreeGrafter"/>
</dbReference>